<evidence type="ECO:0000313" key="2">
    <source>
        <dbReference type="Proteomes" id="UP000036681"/>
    </source>
</evidence>
<name>A0A0M3HUF6_ASCLU</name>
<feature type="compositionally biased region" description="Polar residues" evidence="1">
    <location>
        <begin position="43"/>
        <end position="55"/>
    </location>
</feature>
<reference evidence="3" key="1">
    <citation type="submission" date="2017-02" db="UniProtKB">
        <authorList>
            <consortium name="WormBaseParasite"/>
        </authorList>
    </citation>
    <scope>IDENTIFICATION</scope>
</reference>
<dbReference type="Proteomes" id="UP000036681">
    <property type="component" value="Unplaced"/>
</dbReference>
<organism evidence="2 3">
    <name type="scientific">Ascaris lumbricoides</name>
    <name type="common">Giant roundworm</name>
    <dbReference type="NCBI Taxonomy" id="6252"/>
    <lineage>
        <taxon>Eukaryota</taxon>
        <taxon>Metazoa</taxon>
        <taxon>Ecdysozoa</taxon>
        <taxon>Nematoda</taxon>
        <taxon>Chromadorea</taxon>
        <taxon>Rhabditida</taxon>
        <taxon>Spirurina</taxon>
        <taxon>Ascaridomorpha</taxon>
        <taxon>Ascaridoidea</taxon>
        <taxon>Ascarididae</taxon>
        <taxon>Ascaris</taxon>
    </lineage>
</organism>
<evidence type="ECO:0000256" key="1">
    <source>
        <dbReference type="SAM" id="MobiDB-lite"/>
    </source>
</evidence>
<keyword evidence="2" id="KW-1185">Reference proteome</keyword>
<dbReference type="AlphaFoldDB" id="A0A0M3HUF6"/>
<feature type="region of interest" description="Disordered" evidence="1">
    <location>
        <begin position="43"/>
        <end position="101"/>
    </location>
</feature>
<evidence type="ECO:0000313" key="3">
    <source>
        <dbReference type="WBParaSite" id="ALUE_0000642501-mRNA-1"/>
    </source>
</evidence>
<protein>
    <submittedName>
        <fullName evidence="3">Uncharacterized protein</fullName>
    </submittedName>
</protein>
<dbReference type="WBParaSite" id="ALUE_0000642501-mRNA-1">
    <property type="protein sequence ID" value="ALUE_0000642501-mRNA-1"/>
    <property type="gene ID" value="ALUE_0000642501"/>
</dbReference>
<accession>A0A0M3HUF6</accession>
<sequence>MLQQNISSSFHSLYTPILQNETALVFQANHAFSEKQNVTEVLTMSESSTSQQMKGSVSGKAENASPDETFLDDPFPENAQRYPSQKRVDRPMSAKPTRPIRSLEGSIINKSGARQSDKEWSSYFAGDEVYRLCGVGAMTSYPRPIPMSSNGILEVSSLPDAVAFTPMRYL</sequence>
<proteinExistence type="predicted"/>